<keyword evidence="3" id="KW-0547">Nucleotide-binding</keyword>
<sequence length="266" mass="28807">MARVGIDAGGTLIKVVYEEKGYLHYKYYPISKEKELLQWLQIFHSPAQFILTGGRAEALKQKMAEAKIVDEFSVICAGANYLLKEEGKQRSEYLLMNVGTGTSFFIHKNGKSERVLGTGLGGGTFIGLGKLLTGKSTFAQLADLAGDGSKEEIDVLVKDIYESSSSPIDGNLTASNFGKAIFVQGGASDKAAALTNMIAENLMLLAMLLIEKHSLSTIVFSGSGVSRHDYFQTRLAEFSNMFGYEAIFLERGKYSGAVGALLSANR</sequence>
<dbReference type="AlphaFoldDB" id="A0A2N0Z9D6"/>
<evidence type="ECO:0000256" key="6">
    <source>
        <dbReference type="ARBA" id="ARBA00022993"/>
    </source>
</evidence>
<proteinExistence type="predicted"/>
<dbReference type="SUPFAM" id="SSF53067">
    <property type="entry name" value="Actin-like ATPase domain"/>
    <property type="match status" value="1"/>
</dbReference>
<evidence type="ECO:0000256" key="5">
    <source>
        <dbReference type="ARBA" id="ARBA00022840"/>
    </source>
</evidence>
<keyword evidence="5" id="KW-0067">ATP-binding</keyword>
<reference evidence="7 8" key="1">
    <citation type="journal article" date="2010" name="Int. J. Syst. Evol. Microbiol.">
        <title>Bacillus horneckiae sp. nov., isolated from a spacecraft-assembly clean room.</title>
        <authorList>
            <person name="Vaishampayan P."/>
            <person name="Probst A."/>
            <person name="Krishnamurthi S."/>
            <person name="Ghosh S."/>
            <person name="Osman S."/>
            <person name="McDowall A."/>
            <person name="Ruckmani A."/>
            <person name="Mayilraj S."/>
            <person name="Venkateswaran K."/>
        </authorList>
    </citation>
    <scope>NUCLEOTIDE SEQUENCE [LARGE SCALE GENOMIC DNA]</scope>
    <source>
        <strain evidence="8">1PO1SC</strain>
    </source>
</reference>
<name>A0A2N0Z9D6_9BACI</name>
<comment type="caution">
    <text evidence="7">The sequence shown here is derived from an EMBL/GenBank/DDBJ whole genome shotgun (WGS) entry which is preliminary data.</text>
</comment>
<keyword evidence="8" id="KW-1185">Reference proteome</keyword>
<dbReference type="Proteomes" id="UP000233343">
    <property type="component" value="Unassembled WGS sequence"/>
</dbReference>
<keyword evidence="6" id="KW-0173">Coenzyme A biosynthesis</keyword>
<dbReference type="InterPro" id="IPR043129">
    <property type="entry name" value="ATPase_NBD"/>
</dbReference>
<evidence type="ECO:0000256" key="1">
    <source>
        <dbReference type="ARBA" id="ARBA00022490"/>
    </source>
</evidence>
<dbReference type="GO" id="GO:0004594">
    <property type="term" value="F:pantothenate kinase activity"/>
    <property type="evidence" value="ECO:0007669"/>
    <property type="project" value="InterPro"/>
</dbReference>
<dbReference type="PANTHER" id="PTHR12280">
    <property type="entry name" value="PANTOTHENATE KINASE"/>
    <property type="match status" value="1"/>
</dbReference>
<dbReference type="GO" id="GO:0015937">
    <property type="term" value="P:coenzyme A biosynthetic process"/>
    <property type="evidence" value="ECO:0007669"/>
    <property type="project" value="UniProtKB-KW"/>
</dbReference>
<keyword evidence="1" id="KW-0963">Cytoplasm</keyword>
<dbReference type="Gene3D" id="3.30.420.40">
    <property type="match status" value="1"/>
</dbReference>
<dbReference type="Pfam" id="PF03630">
    <property type="entry name" value="Fumble"/>
    <property type="match status" value="1"/>
</dbReference>
<dbReference type="EMBL" id="PISD01000077">
    <property type="protein sequence ID" value="PKG26112.1"/>
    <property type="molecule type" value="Genomic_DNA"/>
</dbReference>
<dbReference type="CDD" id="cd24085">
    <property type="entry name" value="ASKHA_NBD_PanK-II_bac"/>
    <property type="match status" value="1"/>
</dbReference>
<dbReference type="PANTHER" id="PTHR12280:SF20">
    <property type="entry name" value="4'-PHOSPHOPANTETHEINE PHOSPHATASE"/>
    <property type="match status" value="1"/>
</dbReference>
<dbReference type="RefSeq" id="WP_066197743.1">
    <property type="nucleotide sequence ID" value="NZ_JAFDQP010000004.1"/>
</dbReference>
<accession>A0A2N0Z9D6</accession>
<evidence type="ECO:0000313" key="8">
    <source>
        <dbReference type="Proteomes" id="UP000233343"/>
    </source>
</evidence>
<gene>
    <name evidence="7" type="ORF">CWS20_25675</name>
</gene>
<evidence type="ECO:0000256" key="2">
    <source>
        <dbReference type="ARBA" id="ARBA00022679"/>
    </source>
</evidence>
<dbReference type="PIRSF" id="PIRSF036940">
    <property type="entry name" value="PanK_bac_aCoA"/>
    <property type="match status" value="1"/>
</dbReference>
<organism evidence="7 8">
    <name type="scientific">Cytobacillus horneckiae</name>
    <dbReference type="NCBI Taxonomy" id="549687"/>
    <lineage>
        <taxon>Bacteria</taxon>
        <taxon>Bacillati</taxon>
        <taxon>Bacillota</taxon>
        <taxon>Bacilli</taxon>
        <taxon>Bacillales</taxon>
        <taxon>Bacillaceae</taxon>
        <taxon>Cytobacillus</taxon>
    </lineage>
</organism>
<dbReference type="InterPro" id="IPR004567">
    <property type="entry name" value="Type_II_PanK"/>
</dbReference>
<keyword evidence="2" id="KW-0808">Transferase</keyword>
<dbReference type="GO" id="GO:0005829">
    <property type="term" value="C:cytosol"/>
    <property type="evidence" value="ECO:0007669"/>
    <property type="project" value="TreeGrafter"/>
</dbReference>
<evidence type="ECO:0000256" key="4">
    <source>
        <dbReference type="ARBA" id="ARBA00022777"/>
    </source>
</evidence>
<keyword evidence="4 7" id="KW-0418">Kinase</keyword>
<evidence type="ECO:0000313" key="7">
    <source>
        <dbReference type="EMBL" id="PKG26112.1"/>
    </source>
</evidence>
<dbReference type="GO" id="GO:0005524">
    <property type="term" value="F:ATP binding"/>
    <property type="evidence" value="ECO:0007669"/>
    <property type="project" value="UniProtKB-KW"/>
</dbReference>
<dbReference type="NCBIfam" id="NF009842">
    <property type="entry name" value="PRK13317.1"/>
    <property type="match status" value="1"/>
</dbReference>
<protein>
    <submittedName>
        <fullName evidence="7">Type II pantothenate kinase</fullName>
    </submittedName>
</protein>
<dbReference type="InterPro" id="IPR011602">
    <property type="entry name" value="Type_II_PanK_bac"/>
</dbReference>
<evidence type="ECO:0000256" key="3">
    <source>
        <dbReference type="ARBA" id="ARBA00022741"/>
    </source>
</evidence>